<dbReference type="PANTHER" id="PTHR11409">
    <property type="entry name" value="ADENOSINE DEAMINASE"/>
    <property type="match status" value="1"/>
</dbReference>
<dbReference type="InterPro" id="IPR001365">
    <property type="entry name" value="A_deaminase_dom"/>
</dbReference>
<dbReference type="GO" id="GO:0009117">
    <property type="term" value="P:nucleotide metabolic process"/>
    <property type="evidence" value="ECO:0007669"/>
    <property type="project" value="UniProtKB-KW"/>
</dbReference>
<comment type="caution">
    <text evidence="10">The sequence shown here is derived from an EMBL/GenBank/DDBJ whole genome shotgun (WGS) entry which is preliminary data.</text>
</comment>
<comment type="subunit">
    <text evidence="3">Monomer.</text>
</comment>
<evidence type="ECO:0000256" key="4">
    <source>
        <dbReference type="ARBA" id="ARBA00022723"/>
    </source>
</evidence>
<keyword evidence="6" id="KW-0862">Zinc</keyword>
<keyword evidence="7" id="KW-0546">Nucleotide metabolism</keyword>
<dbReference type="GO" id="GO:0006154">
    <property type="term" value="P:adenosine catabolic process"/>
    <property type="evidence" value="ECO:0007669"/>
    <property type="project" value="TreeGrafter"/>
</dbReference>
<dbReference type="GO" id="GO:0046103">
    <property type="term" value="P:inosine biosynthetic process"/>
    <property type="evidence" value="ECO:0007669"/>
    <property type="project" value="TreeGrafter"/>
</dbReference>
<evidence type="ECO:0000256" key="6">
    <source>
        <dbReference type="ARBA" id="ARBA00022833"/>
    </source>
</evidence>
<dbReference type="InterPro" id="IPR006330">
    <property type="entry name" value="Ado/ade_deaminase"/>
</dbReference>
<organism evidence="10 11">
    <name type="scientific">Zymoseptoria brevis</name>
    <dbReference type="NCBI Taxonomy" id="1047168"/>
    <lineage>
        <taxon>Eukaryota</taxon>
        <taxon>Fungi</taxon>
        <taxon>Dikarya</taxon>
        <taxon>Ascomycota</taxon>
        <taxon>Pezizomycotina</taxon>
        <taxon>Dothideomycetes</taxon>
        <taxon>Dothideomycetidae</taxon>
        <taxon>Mycosphaerellales</taxon>
        <taxon>Mycosphaerellaceae</taxon>
        <taxon>Zymoseptoria</taxon>
    </lineage>
</organism>
<comment type="cofactor">
    <cofactor evidence="1">
        <name>Zn(2+)</name>
        <dbReference type="ChEBI" id="CHEBI:29105"/>
    </cofactor>
</comment>
<comment type="similarity">
    <text evidence="2">Belongs to the metallo-dependent hydrolases superfamily. Adenosine and AMP deaminases family.</text>
</comment>
<dbReference type="SUPFAM" id="SSF51556">
    <property type="entry name" value="Metallo-dependent hydrolases"/>
    <property type="match status" value="1"/>
</dbReference>
<dbReference type="STRING" id="1047168.A0A0F4G415"/>
<evidence type="ECO:0000256" key="7">
    <source>
        <dbReference type="ARBA" id="ARBA00023080"/>
    </source>
</evidence>
<sequence length="360" mass="40384">MSTPSDARPVDAAFTRALPKVELHAHLTGSISPETLHQIWQDSKSDLPDPLTAIRPGKGAHHDIFSFFKVFDTYIYNLCNTPKAVAFATREVLKAFRKDGVKYLELRTTPREALATGLSKEIYVETVLDTIAEFSRDKDDMRTFLMLSIDRRNTITQAQKVLELAMGYRQRGCGIVGIDLCGNPLRGDVSIFGEVFLRARQEGFHIALHFAEILESSSDAELETLLAMQPDRIGHVIHVSPKIVAEIESRNIGLELCLSCNVHAKMLPGKNRGFADHHFGEWYTRKCPIALSTDDVGIFGSPVSNEYLLAAQHFRLSQNDLVQLARRAVPSIFGDDEEKRRLHRLLDGFETKLANSRLTL</sequence>
<dbReference type="AlphaFoldDB" id="A0A0F4G415"/>
<keyword evidence="4" id="KW-0479">Metal-binding</keyword>
<evidence type="ECO:0000256" key="2">
    <source>
        <dbReference type="ARBA" id="ARBA00006676"/>
    </source>
</evidence>
<evidence type="ECO:0000256" key="3">
    <source>
        <dbReference type="ARBA" id="ARBA00011245"/>
    </source>
</evidence>
<dbReference type="InterPro" id="IPR032466">
    <property type="entry name" value="Metal_Hydrolase"/>
</dbReference>
<accession>A0A0F4G415</accession>
<evidence type="ECO:0000259" key="9">
    <source>
        <dbReference type="Pfam" id="PF00962"/>
    </source>
</evidence>
<dbReference type="GO" id="GO:0046872">
    <property type="term" value="F:metal ion binding"/>
    <property type="evidence" value="ECO:0007669"/>
    <property type="project" value="UniProtKB-KW"/>
</dbReference>
<evidence type="ECO:0000313" key="11">
    <source>
        <dbReference type="Proteomes" id="UP000033647"/>
    </source>
</evidence>
<dbReference type="FunFam" id="3.20.20.140:FF:000033">
    <property type="entry name" value="Adenosine deaminase-like protein"/>
    <property type="match status" value="1"/>
</dbReference>
<evidence type="ECO:0000313" key="10">
    <source>
        <dbReference type="EMBL" id="KJX92078.1"/>
    </source>
</evidence>
<evidence type="ECO:0000256" key="5">
    <source>
        <dbReference type="ARBA" id="ARBA00022801"/>
    </source>
</evidence>
<dbReference type="GO" id="GO:0004000">
    <property type="term" value="F:adenosine deaminase activity"/>
    <property type="evidence" value="ECO:0007669"/>
    <property type="project" value="TreeGrafter"/>
</dbReference>
<proteinExistence type="inferred from homology"/>
<protein>
    <submittedName>
        <fullName evidence="10">Adenosine deaminase like protein</fullName>
    </submittedName>
</protein>
<dbReference type="Gene3D" id="3.20.20.140">
    <property type="entry name" value="Metal-dependent hydrolases"/>
    <property type="match status" value="1"/>
</dbReference>
<keyword evidence="5" id="KW-0378">Hydrolase</keyword>
<feature type="domain" description="Adenosine deaminase" evidence="9">
    <location>
        <begin position="19"/>
        <end position="345"/>
    </location>
</feature>
<comment type="catalytic activity">
    <reaction evidence="8">
        <text>N(6)-methyl-AMP + H2O + H(+) = IMP + methylamine</text>
        <dbReference type="Rhea" id="RHEA:16001"/>
        <dbReference type="ChEBI" id="CHEBI:15377"/>
        <dbReference type="ChEBI" id="CHEBI:15378"/>
        <dbReference type="ChEBI" id="CHEBI:58053"/>
        <dbReference type="ChEBI" id="CHEBI:59338"/>
        <dbReference type="ChEBI" id="CHEBI:144842"/>
    </reaction>
    <physiologicalReaction direction="left-to-right" evidence="8">
        <dbReference type="Rhea" id="RHEA:16002"/>
    </physiologicalReaction>
</comment>
<reference evidence="10 11" key="1">
    <citation type="submission" date="2015-03" db="EMBL/GenBank/DDBJ databases">
        <title>RNA-seq based gene annotation and comparative genomics of four Zymoseptoria species reveal species-specific pathogenicity related genes and transposable element activity.</title>
        <authorList>
            <person name="Grandaubert J."/>
            <person name="Bhattacharyya A."/>
            <person name="Stukenbrock E.H."/>
        </authorList>
    </citation>
    <scope>NUCLEOTIDE SEQUENCE [LARGE SCALE GENOMIC DNA]</scope>
    <source>
        <strain evidence="10 11">Zb18110</strain>
    </source>
</reference>
<evidence type="ECO:0000256" key="8">
    <source>
        <dbReference type="ARBA" id="ARBA00048787"/>
    </source>
</evidence>
<name>A0A0F4G415_9PEZI</name>
<dbReference type="Proteomes" id="UP000033647">
    <property type="component" value="Unassembled WGS sequence"/>
</dbReference>
<dbReference type="PANTHER" id="PTHR11409:SF42">
    <property type="entry name" value="ADENOSINE DEAMINASE-LIKE PROTEIN"/>
    <property type="match status" value="1"/>
</dbReference>
<keyword evidence="11" id="KW-1185">Reference proteome</keyword>
<gene>
    <name evidence="10" type="ORF">TI39_contig5927g00002</name>
</gene>
<evidence type="ECO:0000256" key="1">
    <source>
        <dbReference type="ARBA" id="ARBA00001947"/>
    </source>
</evidence>
<dbReference type="CDD" id="cd00443">
    <property type="entry name" value="ADA_AMPD"/>
    <property type="match status" value="1"/>
</dbReference>
<dbReference type="OrthoDB" id="272271at2759"/>
<dbReference type="Pfam" id="PF00962">
    <property type="entry name" value="A_deaminase"/>
    <property type="match status" value="1"/>
</dbReference>
<dbReference type="EMBL" id="LAFY01005882">
    <property type="protein sequence ID" value="KJX92078.1"/>
    <property type="molecule type" value="Genomic_DNA"/>
</dbReference>